<keyword evidence="2" id="KW-1185">Reference proteome</keyword>
<accession>A0AAD7GDK0</accession>
<comment type="caution">
    <text evidence="1">The sequence shown here is derived from an EMBL/GenBank/DDBJ whole genome shotgun (WGS) entry which is preliminary data.</text>
</comment>
<proteinExistence type="predicted"/>
<name>A0AAD7GDK0_MYCRO</name>
<dbReference type="EMBL" id="JARKIE010000072">
    <property type="protein sequence ID" value="KAJ7689380.1"/>
    <property type="molecule type" value="Genomic_DNA"/>
</dbReference>
<reference evidence="1" key="1">
    <citation type="submission" date="2023-03" db="EMBL/GenBank/DDBJ databases">
        <title>Massive genome expansion in bonnet fungi (Mycena s.s.) driven by repeated elements and novel gene families across ecological guilds.</title>
        <authorList>
            <consortium name="Lawrence Berkeley National Laboratory"/>
            <person name="Harder C.B."/>
            <person name="Miyauchi S."/>
            <person name="Viragh M."/>
            <person name="Kuo A."/>
            <person name="Thoen E."/>
            <person name="Andreopoulos B."/>
            <person name="Lu D."/>
            <person name="Skrede I."/>
            <person name="Drula E."/>
            <person name="Henrissat B."/>
            <person name="Morin E."/>
            <person name="Kohler A."/>
            <person name="Barry K."/>
            <person name="LaButti K."/>
            <person name="Morin E."/>
            <person name="Salamov A."/>
            <person name="Lipzen A."/>
            <person name="Mereny Z."/>
            <person name="Hegedus B."/>
            <person name="Baldrian P."/>
            <person name="Stursova M."/>
            <person name="Weitz H."/>
            <person name="Taylor A."/>
            <person name="Grigoriev I.V."/>
            <person name="Nagy L.G."/>
            <person name="Martin F."/>
            <person name="Kauserud H."/>
        </authorList>
    </citation>
    <scope>NUCLEOTIDE SEQUENCE</scope>
    <source>
        <strain evidence="1">CBHHK067</strain>
    </source>
</reference>
<dbReference type="AlphaFoldDB" id="A0AAD7GDK0"/>
<protein>
    <submittedName>
        <fullName evidence="1">Uncharacterized protein</fullName>
    </submittedName>
</protein>
<sequence length="181" mass="19045">MPMSTVSLPTGTLTTPVSVVPPPIVTPTPTLTALPPIVSPTSDVEMPGINLTGGPIPVFPEDVPVWLRDAIVNLAAVDLGDNFKAILEPVIRVEEAHGFPEDAKGVLPTKDRPAVISEWIKGTRGHKSKKVPTIAKIWSICRSGGHDGTVCSQIGAQWIVMGDGELVGSTGMIGKFLTVRA</sequence>
<organism evidence="1 2">
    <name type="scientific">Mycena rosella</name>
    <name type="common">Pink bonnet</name>
    <name type="synonym">Agaricus rosellus</name>
    <dbReference type="NCBI Taxonomy" id="1033263"/>
    <lineage>
        <taxon>Eukaryota</taxon>
        <taxon>Fungi</taxon>
        <taxon>Dikarya</taxon>
        <taxon>Basidiomycota</taxon>
        <taxon>Agaricomycotina</taxon>
        <taxon>Agaricomycetes</taxon>
        <taxon>Agaricomycetidae</taxon>
        <taxon>Agaricales</taxon>
        <taxon>Marasmiineae</taxon>
        <taxon>Mycenaceae</taxon>
        <taxon>Mycena</taxon>
    </lineage>
</organism>
<gene>
    <name evidence="1" type="ORF">B0H17DRAFT_1134966</name>
</gene>
<evidence type="ECO:0000313" key="2">
    <source>
        <dbReference type="Proteomes" id="UP001221757"/>
    </source>
</evidence>
<evidence type="ECO:0000313" key="1">
    <source>
        <dbReference type="EMBL" id="KAJ7689380.1"/>
    </source>
</evidence>
<dbReference type="Proteomes" id="UP001221757">
    <property type="component" value="Unassembled WGS sequence"/>
</dbReference>